<dbReference type="OMA" id="SVYTIRI"/>
<keyword evidence="4 6" id="KW-0472">Membrane</keyword>
<gene>
    <name evidence="8" type="primary">LOC117669274</name>
</gene>
<dbReference type="GO" id="GO:0005886">
    <property type="term" value="C:plasma membrane"/>
    <property type="evidence" value="ECO:0007669"/>
    <property type="project" value="TreeGrafter"/>
</dbReference>
<dbReference type="InterPro" id="IPR050579">
    <property type="entry name" value="PMP-22/EMP/MP20-like"/>
</dbReference>
<dbReference type="PANTHER" id="PTHR10671:SF108">
    <property type="entry name" value="CLAUDIN FAMILY PROTEIN-RELATED"/>
    <property type="match status" value="1"/>
</dbReference>
<organism evidence="7 8">
    <name type="scientific">Pantherophis guttatus</name>
    <name type="common">Corn snake</name>
    <name type="synonym">Elaphe guttata</name>
    <dbReference type="NCBI Taxonomy" id="94885"/>
    <lineage>
        <taxon>Eukaryota</taxon>
        <taxon>Metazoa</taxon>
        <taxon>Chordata</taxon>
        <taxon>Craniata</taxon>
        <taxon>Vertebrata</taxon>
        <taxon>Euteleostomi</taxon>
        <taxon>Lepidosauria</taxon>
        <taxon>Squamata</taxon>
        <taxon>Bifurcata</taxon>
        <taxon>Unidentata</taxon>
        <taxon>Episquamata</taxon>
        <taxon>Toxicofera</taxon>
        <taxon>Serpentes</taxon>
        <taxon>Colubroidea</taxon>
        <taxon>Colubridae</taxon>
        <taxon>Colubrinae</taxon>
        <taxon>Pantherophis</taxon>
    </lineage>
</organism>
<dbReference type="GeneID" id="117669274"/>
<evidence type="ECO:0000256" key="4">
    <source>
        <dbReference type="ARBA" id="ARBA00023136"/>
    </source>
</evidence>
<evidence type="ECO:0000313" key="7">
    <source>
        <dbReference type="Proteomes" id="UP001652622"/>
    </source>
</evidence>
<feature type="transmembrane region" description="Helical" evidence="6">
    <location>
        <begin position="67"/>
        <end position="86"/>
    </location>
</feature>
<keyword evidence="3 6" id="KW-1133">Transmembrane helix</keyword>
<feature type="transmembrane region" description="Helical" evidence="6">
    <location>
        <begin position="6"/>
        <end position="25"/>
    </location>
</feature>
<dbReference type="Proteomes" id="UP001652622">
    <property type="component" value="Unplaced"/>
</dbReference>
<protein>
    <submittedName>
        <fullName evidence="8">Uncharacterized protein LOC117669274</fullName>
    </submittedName>
</protein>
<name>A0A6P9CK26_PANGU</name>
<keyword evidence="7" id="KW-1185">Reference proteome</keyword>
<accession>A0A6P9CK26</accession>
<dbReference type="InterPro" id="IPR004031">
    <property type="entry name" value="PMP22/EMP/MP20/Claudin"/>
</dbReference>
<evidence type="ECO:0000256" key="2">
    <source>
        <dbReference type="ARBA" id="ARBA00022692"/>
    </source>
</evidence>
<evidence type="ECO:0000256" key="6">
    <source>
        <dbReference type="SAM" id="Phobius"/>
    </source>
</evidence>
<dbReference type="InParanoid" id="A0A6P9CK26"/>
<comment type="subcellular location">
    <subcellularLocation>
        <location evidence="1">Membrane</location>
        <topology evidence="1">Multi-pass membrane protein</topology>
    </subcellularLocation>
</comment>
<dbReference type="Gene3D" id="1.20.140.150">
    <property type="match status" value="1"/>
</dbReference>
<dbReference type="AlphaFoldDB" id="A0A6P9CK26"/>
<dbReference type="KEGG" id="pgut:117669274"/>
<feature type="transmembrane region" description="Helical" evidence="6">
    <location>
        <begin position="140"/>
        <end position="159"/>
    </location>
</feature>
<sequence>MSWSERMATVFTLSTLFSLVFVIMNHQWIKVETEMQIYYSGLWKVCLKLVCPNLVASAPNVNGAKTLLVMALFCGFVGASFMSITYHYSATSATYRYLVPAVGSFIAAALVFLGLSIYTIRISTHGISRTSAASYQWPFYLAWTTCPFFILSGFLGLVAHQHMLMHGAVLSDRESRESETSSIWSSSSSSSLFWEEGEKDSKTQFPRV</sequence>
<feature type="transmembrane region" description="Helical" evidence="6">
    <location>
        <begin position="98"/>
        <end position="120"/>
    </location>
</feature>
<reference evidence="8" key="1">
    <citation type="submission" date="2025-08" db="UniProtKB">
        <authorList>
            <consortium name="RefSeq"/>
        </authorList>
    </citation>
    <scope>IDENTIFICATION</scope>
    <source>
        <tissue evidence="8">Blood</tissue>
    </source>
</reference>
<proteinExistence type="predicted"/>
<dbReference type="PANTHER" id="PTHR10671">
    <property type="entry name" value="EPITHELIAL MEMBRANE PROTEIN-RELATED"/>
    <property type="match status" value="1"/>
</dbReference>
<feature type="compositionally biased region" description="Low complexity" evidence="5">
    <location>
        <begin position="181"/>
        <end position="194"/>
    </location>
</feature>
<evidence type="ECO:0000313" key="8">
    <source>
        <dbReference type="RefSeq" id="XP_034279471.1"/>
    </source>
</evidence>
<evidence type="ECO:0000256" key="3">
    <source>
        <dbReference type="ARBA" id="ARBA00022989"/>
    </source>
</evidence>
<evidence type="ECO:0000256" key="5">
    <source>
        <dbReference type="SAM" id="MobiDB-lite"/>
    </source>
</evidence>
<feature type="region of interest" description="Disordered" evidence="5">
    <location>
        <begin position="181"/>
        <end position="208"/>
    </location>
</feature>
<evidence type="ECO:0000256" key="1">
    <source>
        <dbReference type="ARBA" id="ARBA00004141"/>
    </source>
</evidence>
<dbReference type="Pfam" id="PF00822">
    <property type="entry name" value="PMP22_Claudin"/>
    <property type="match status" value="1"/>
</dbReference>
<keyword evidence="2 6" id="KW-0812">Transmembrane</keyword>
<dbReference type="RefSeq" id="XP_034279471.1">
    <property type="nucleotide sequence ID" value="XM_034423580.2"/>
</dbReference>